<dbReference type="Proteomes" id="UP001501057">
    <property type="component" value="Unassembled WGS sequence"/>
</dbReference>
<dbReference type="Pfam" id="PF05437">
    <property type="entry name" value="AzlD"/>
    <property type="match status" value="1"/>
</dbReference>
<name>A0ABN2JLT3_9ACTN</name>
<dbReference type="RefSeq" id="WP_344198484.1">
    <property type="nucleotide sequence ID" value="NZ_BAAAME010000002.1"/>
</dbReference>
<accession>A0ABN2JLT3</accession>
<comment type="caution">
    <text evidence="2">The sequence shown here is derived from an EMBL/GenBank/DDBJ whole genome shotgun (WGS) entry which is preliminary data.</text>
</comment>
<sequence length="102" mass="10411">MGDLWWGVLVVCVGCYALKLAGLSVPPVVLEHRLTVRATALIPVGLLAALVAVQAAAGDREVVVDARLAGVAVAVACLLARIAFLPMLVLAAAATALTRLVT</sequence>
<organism evidence="2 3">
    <name type="scientific">Aeromicrobium alkaliterrae</name>
    <dbReference type="NCBI Taxonomy" id="302168"/>
    <lineage>
        <taxon>Bacteria</taxon>
        <taxon>Bacillati</taxon>
        <taxon>Actinomycetota</taxon>
        <taxon>Actinomycetes</taxon>
        <taxon>Propionibacteriales</taxon>
        <taxon>Nocardioidaceae</taxon>
        <taxon>Aeromicrobium</taxon>
    </lineage>
</organism>
<protein>
    <recommendedName>
        <fullName evidence="4">AzlD domain-containing protein</fullName>
    </recommendedName>
</protein>
<reference evidence="2 3" key="1">
    <citation type="journal article" date="2019" name="Int. J. Syst. Evol. Microbiol.">
        <title>The Global Catalogue of Microorganisms (GCM) 10K type strain sequencing project: providing services to taxonomists for standard genome sequencing and annotation.</title>
        <authorList>
            <consortium name="The Broad Institute Genomics Platform"/>
            <consortium name="The Broad Institute Genome Sequencing Center for Infectious Disease"/>
            <person name="Wu L."/>
            <person name="Ma J."/>
        </authorList>
    </citation>
    <scope>NUCLEOTIDE SEQUENCE [LARGE SCALE GENOMIC DNA]</scope>
    <source>
        <strain evidence="2 3">JCM 13518</strain>
    </source>
</reference>
<evidence type="ECO:0000313" key="2">
    <source>
        <dbReference type="EMBL" id="GAA1731735.1"/>
    </source>
</evidence>
<evidence type="ECO:0000313" key="3">
    <source>
        <dbReference type="Proteomes" id="UP001501057"/>
    </source>
</evidence>
<evidence type="ECO:0008006" key="4">
    <source>
        <dbReference type="Google" id="ProtNLM"/>
    </source>
</evidence>
<proteinExistence type="predicted"/>
<feature type="transmembrane region" description="Helical" evidence="1">
    <location>
        <begin position="69"/>
        <end position="97"/>
    </location>
</feature>
<feature type="transmembrane region" description="Helical" evidence="1">
    <location>
        <begin position="38"/>
        <end position="57"/>
    </location>
</feature>
<keyword evidence="3" id="KW-1185">Reference proteome</keyword>
<dbReference type="EMBL" id="BAAAME010000002">
    <property type="protein sequence ID" value="GAA1731735.1"/>
    <property type="molecule type" value="Genomic_DNA"/>
</dbReference>
<dbReference type="InterPro" id="IPR008407">
    <property type="entry name" value="Brnchd-chn_aa_trnsp_AzlD"/>
</dbReference>
<keyword evidence="1" id="KW-0812">Transmembrane</keyword>
<evidence type="ECO:0000256" key="1">
    <source>
        <dbReference type="SAM" id="Phobius"/>
    </source>
</evidence>
<keyword evidence="1" id="KW-1133">Transmembrane helix</keyword>
<feature type="transmembrane region" description="Helical" evidence="1">
    <location>
        <begin position="6"/>
        <end position="26"/>
    </location>
</feature>
<gene>
    <name evidence="2" type="ORF">GCM10009710_10510</name>
</gene>
<keyword evidence="1" id="KW-0472">Membrane</keyword>